<dbReference type="InterPro" id="IPR036907">
    <property type="entry name" value="5'-Nucleotdase_C_sf"/>
</dbReference>
<proteinExistence type="predicted"/>
<dbReference type="Proteomes" id="UP000234857">
    <property type="component" value="Unassembled WGS sequence"/>
</dbReference>
<dbReference type="SUPFAM" id="SSF56300">
    <property type="entry name" value="Metallo-dependent phosphatases"/>
    <property type="match status" value="1"/>
</dbReference>
<reference evidence="2 3" key="1">
    <citation type="submission" date="2017-11" db="EMBL/GenBank/DDBJ databases">
        <title>Genome-resolved metagenomics identifies genetic mobility, metabolic interactions, and unexpected diversity in perchlorate-reducing communities.</title>
        <authorList>
            <person name="Barnum T.P."/>
            <person name="Figueroa I.A."/>
            <person name="Carlstrom C.I."/>
            <person name="Lucas L.N."/>
            <person name="Engelbrektson A.L."/>
            <person name="Coates J.D."/>
        </authorList>
    </citation>
    <scope>NUCLEOTIDE SEQUENCE [LARGE SCALE GENOMIC DNA]</scope>
    <source>
        <strain evidence="2">BM706</strain>
    </source>
</reference>
<dbReference type="EMBL" id="PKTG01000037">
    <property type="protein sequence ID" value="PLX19232.1"/>
    <property type="molecule type" value="Genomic_DNA"/>
</dbReference>
<sequence length="295" mass="34504">GLKVGFIGLILEKTKNTFDYKIKKKIDILDPLVVGKNWIKYLREKENCDLIILITHLGYDTDQVIARELKPDFIIGGHSHTTLTIEKKIGDTVIMQAGSYYRNLGHLTLNIENKKLESYKYRLYSVSSKYSEPDPEIVRILEPYEKEVKGKMDEKIFHLSEPLKTRPYKQNNKLYLFLCRNFEKATDADLALFNTKGIRESLPAGDITRRDIYNTLPFGNQAVKAKIKGYYLINDKGFYDYKGILKPDEYYWVVTNSYVAERSYLFTRYATEKYEMEKPVRDYIADYLRSSIADK</sequence>
<dbReference type="GO" id="GO:0009166">
    <property type="term" value="P:nucleotide catabolic process"/>
    <property type="evidence" value="ECO:0007669"/>
    <property type="project" value="InterPro"/>
</dbReference>
<feature type="domain" description="5'-Nucleotidase C-terminal" evidence="1">
    <location>
        <begin position="168"/>
        <end position="230"/>
    </location>
</feature>
<comment type="caution">
    <text evidence="2">The sequence shown here is derived from an EMBL/GenBank/DDBJ whole genome shotgun (WGS) entry which is preliminary data.</text>
</comment>
<dbReference type="InterPro" id="IPR029052">
    <property type="entry name" value="Metallo-depent_PP-like"/>
</dbReference>
<evidence type="ECO:0000259" key="1">
    <source>
        <dbReference type="Pfam" id="PF02872"/>
    </source>
</evidence>
<dbReference type="InterPro" id="IPR008334">
    <property type="entry name" value="5'-Nucleotdase_C"/>
</dbReference>
<dbReference type="Gene3D" id="3.60.21.10">
    <property type="match status" value="1"/>
</dbReference>
<dbReference type="Gene3D" id="3.90.780.10">
    <property type="entry name" value="5'-Nucleotidase, C-terminal domain"/>
    <property type="match status" value="1"/>
</dbReference>
<feature type="non-terminal residue" evidence="2">
    <location>
        <position position="1"/>
    </location>
</feature>
<accession>A0A2N5ZKU8</accession>
<organism evidence="2 3">
    <name type="scientific">Muiribacterium halophilum</name>
    <dbReference type="NCBI Taxonomy" id="2053465"/>
    <lineage>
        <taxon>Bacteria</taxon>
        <taxon>Candidatus Muiribacteriota</taxon>
        <taxon>Candidatus Muiribacteriia</taxon>
        <taxon>Candidatus Muiribacteriales</taxon>
        <taxon>Candidatus Muiribacteriaceae</taxon>
        <taxon>Candidatus Muiribacterium</taxon>
    </lineage>
</organism>
<gene>
    <name evidence="2" type="ORF">C0601_02390</name>
</gene>
<dbReference type="GO" id="GO:0016787">
    <property type="term" value="F:hydrolase activity"/>
    <property type="evidence" value="ECO:0007669"/>
    <property type="project" value="InterPro"/>
</dbReference>
<evidence type="ECO:0000313" key="3">
    <source>
        <dbReference type="Proteomes" id="UP000234857"/>
    </source>
</evidence>
<protein>
    <recommendedName>
        <fullName evidence="1">5'-Nucleotidase C-terminal domain-containing protein</fullName>
    </recommendedName>
</protein>
<dbReference type="InterPro" id="IPR006179">
    <property type="entry name" value="5_nucleotidase/apyrase"/>
</dbReference>
<dbReference type="PRINTS" id="PR01607">
    <property type="entry name" value="APYRASEFAMLY"/>
</dbReference>
<dbReference type="SUPFAM" id="SSF55816">
    <property type="entry name" value="5'-nucleotidase (syn. UDP-sugar hydrolase), C-terminal domain"/>
    <property type="match status" value="1"/>
</dbReference>
<dbReference type="PANTHER" id="PTHR11575">
    <property type="entry name" value="5'-NUCLEOTIDASE-RELATED"/>
    <property type="match status" value="1"/>
</dbReference>
<dbReference type="Pfam" id="PF02872">
    <property type="entry name" value="5_nucleotid_C"/>
    <property type="match status" value="1"/>
</dbReference>
<evidence type="ECO:0000313" key="2">
    <source>
        <dbReference type="EMBL" id="PLX19232.1"/>
    </source>
</evidence>
<dbReference type="AlphaFoldDB" id="A0A2N5ZKU8"/>
<name>A0A2N5ZKU8_MUIH1</name>
<dbReference type="PANTHER" id="PTHR11575:SF24">
    <property type="entry name" value="5'-NUCLEOTIDASE"/>
    <property type="match status" value="1"/>
</dbReference>